<evidence type="ECO:0000313" key="3">
    <source>
        <dbReference type="Proteomes" id="UP000002274"/>
    </source>
</evidence>
<dbReference type="GO" id="GO:0016787">
    <property type="term" value="F:hydrolase activity"/>
    <property type="evidence" value="ECO:0007669"/>
    <property type="project" value="UniProtKB-KW"/>
</dbReference>
<protein>
    <submittedName>
        <fullName evidence="2">Isochorismatase hydrolase family protein</fullName>
    </submittedName>
</protein>
<dbReference type="RefSeq" id="WP_011825989.1">
    <property type="nucleotide sequence ID" value="NC_008820.1"/>
</dbReference>
<dbReference type="AlphaFoldDB" id="A2C9D1"/>
<dbReference type="EMBL" id="CP000554">
    <property type="protein sequence ID" value="ABM78091.1"/>
    <property type="molecule type" value="Genomic_DNA"/>
</dbReference>
<dbReference type="Pfam" id="PF00857">
    <property type="entry name" value="Isochorismatase"/>
    <property type="match status" value="1"/>
</dbReference>
<organism evidence="2 3">
    <name type="scientific">Prochlorococcus marinus (strain MIT 9303)</name>
    <dbReference type="NCBI Taxonomy" id="59922"/>
    <lineage>
        <taxon>Bacteria</taxon>
        <taxon>Bacillati</taxon>
        <taxon>Cyanobacteriota</taxon>
        <taxon>Cyanophyceae</taxon>
        <taxon>Synechococcales</taxon>
        <taxon>Prochlorococcaceae</taxon>
        <taxon>Prochlorococcus</taxon>
    </lineage>
</organism>
<dbReference type="Gene3D" id="3.40.50.850">
    <property type="entry name" value="Isochorismatase-like"/>
    <property type="match status" value="1"/>
</dbReference>
<dbReference type="PANTHER" id="PTHR14119">
    <property type="entry name" value="HYDROLASE"/>
    <property type="match status" value="1"/>
</dbReference>
<dbReference type="InterPro" id="IPR050993">
    <property type="entry name" value="Isochorismatase_domain"/>
</dbReference>
<reference evidence="2 3" key="1">
    <citation type="journal article" date="2007" name="PLoS Genet.">
        <title>Patterns and implications of gene gain and loss in the evolution of Prochlorococcus.</title>
        <authorList>
            <person name="Kettler G.C."/>
            <person name="Martiny A.C."/>
            <person name="Huang K."/>
            <person name="Zucker J."/>
            <person name="Coleman M.L."/>
            <person name="Rodrigue S."/>
            <person name="Chen F."/>
            <person name="Lapidus A."/>
            <person name="Ferriera S."/>
            <person name="Johnson J."/>
            <person name="Steglich C."/>
            <person name="Church G.M."/>
            <person name="Richardson P."/>
            <person name="Chisholm S.W."/>
        </authorList>
    </citation>
    <scope>NUCLEOTIDE SEQUENCE [LARGE SCALE GENOMIC DNA]</scope>
    <source>
        <strain evidence="2 3">MIT 9303</strain>
    </source>
</reference>
<gene>
    <name evidence="2" type="primary">pncA</name>
    <name evidence="2" type="ordered locus">P9303_13441</name>
</gene>
<dbReference type="KEGG" id="pmf:P9303_13441"/>
<dbReference type="HOGENOM" id="CLU_066901_0_1_3"/>
<accession>A2C9D1</accession>
<dbReference type="CDD" id="cd01012">
    <property type="entry name" value="YcaC_related"/>
    <property type="match status" value="1"/>
</dbReference>
<feature type="domain" description="Isochorismatase-like" evidence="1">
    <location>
        <begin position="33"/>
        <end position="182"/>
    </location>
</feature>
<dbReference type="SUPFAM" id="SSF52499">
    <property type="entry name" value="Isochorismatase-like hydrolases"/>
    <property type="match status" value="1"/>
</dbReference>
<evidence type="ECO:0000259" key="1">
    <source>
        <dbReference type="Pfam" id="PF00857"/>
    </source>
</evidence>
<name>A2C9D1_PROM3</name>
<dbReference type="InterPro" id="IPR000868">
    <property type="entry name" value="Isochorismatase-like_dom"/>
</dbReference>
<proteinExistence type="predicted"/>
<dbReference type="STRING" id="59922.P9303_13441"/>
<evidence type="ECO:0000313" key="2">
    <source>
        <dbReference type="EMBL" id="ABM78091.1"/>
    </source>
</evidence>
<dbReference type="PANTHER" id="PTHR14119:SF3">
    <property type="entry name" value="ISOCHORISMATASE DOMAIN-CONTAINING PROTEIN 2"/>
    <property type="match status" value="1"/>
</dbReference>
<dbReference type="Proteomes" id="UP000002274">
    <property type="component" value="Chromosome"/>
</dbReference>
<dbReference type="InterPro" id="IPR036380">
    <property type="entry name" value="Isochorismatase-like_sf"/>
</dbReference>
<keyword evidence="2" id="KW-0378">Hydrolase</keyword>
<sequence length="209" mass="23672">MTNDYPNNSIANVTYSSTDSLLHSPMLMQSKDTALLIIDVQERLIQAVDDQKQIVWNIRRLIDAANVLCIEIASTEQYPQRLGDTIEIIAERIVHKPCPKMSFSCVGCAEILQQFRDSGIRKILLCGIEAHVCVLQTALDLISNDYQVFVAVDAIGSRRRIDYEFALRRMESVGVTLTTTESVMFEWCHRADRVEFKTISNLAKESLSE</sequence>